<comment type="caution">
    <text evidence="15">The sequence shown here is derived from an EMBL/GenBank/DDBJ whole genome shotgun (WGS) entry which is preliminary data.</text>
</comment>
<comment type="catalytic activity">
    <reaction evidence="11">
        <text>ATP + H2O = ADP + phosphate + H(+)</text>
        <dbReference type="Rhea" id="RHEA:13065"/>
        <dbReference type="ChEBI" id="CHEBI:15377"/>
        <dbReference type="ChEBI" id="CHEBI:15378"/>
        <dbReference type="ChEBI" id="CHEBI:30616"/>
        <dbReference type="ChEBI" id="CHEBI:43474"/>
        <dbReference type="ChEBI" id="CHEBI:456216"/>
    </reaction>
    <physiologicalReaction direction="left-to-right" evidence="11">
        <dbReference type="Rhea" id="RHEA:13066"/>
    </physiologicalReaction>
</comment>
<reference evidence="15" key="1">
    <citation type="journal article" date="2023" name="IMA Fungus">
        <title>Comparative genomic study of the Penicillium genus elucidates a diverse pangenome and 15 lateral gene transfer events.</title>
        <authorList>
            <person name="Petersen C."/>
            <person name="Sorensen T."/>
            <person name="Nielsen M.R."/>
            <person name="Sondergaard T.E."/>
            <person name="Sorensen J.L."/>
            <person name="Fitzpatrick D.A."/>
            <person name="Frisvad J.C."/>
            <person name="Nielsen K.L."/>
        </authorList>
    </citation>
    <scope>NUCLEOTIDE SEQUENCE</scope>
    <source>
        <strain evidence="15">IBT 15450</strain>
    </source>
</reference>
<evidence type="ECO:0000256" key="8">
    <source>
        <dbReference type="ARBA" id="ARBA00022989"/>
    </source>
</evidence>
<dbReference type="EMBL" id="JAQJZL010000009">
    <property type="protein sequence ID" value="KAJ6038461.1"/>
    <property type="molecule type" value="Genomic_DNA"/>
</dbReference>
<sequence>MSGISGGSSSPLQMSLLDIFFPGFSMASASARQLLAGNLDSYTRLLCTLGMFVLFTRYAVRYVGELVRSYFTSTIHVSYYDEAYDMLVDWIAHQPFVRNAHSIIARVRSPQRTIIQNQAKKKPLTFSPWDGSFPFWYKGHLLILHCAVKDHREDIHITSIGLYPNILKELVEECRGNYLNNISKKITVFEHREGDWKKTRLRPIRPVSTVIMDKQVQDDLLGDVKDFLDEDTQKWYADRGIPYQRGYLLYGPPGTGKSSFSLSLAGEFELDIYTLQLSSISDSKLMKLFAELPPHCIVLLEDVDAAGMGRRDDAAADQESNSGSGVTLSGLLNVLDGVSSQEGRVLIMTTNHIEHLDEALIRPGRTDKKVHFNLADRKISAQLFHTVFKQAPDHNQSKKRLGDGTIERLAKDFASKVPDEVFSPAEVLSFLLEQKTSPFGAVAGVETWVAKANEAASQLKRDGSWVQEGR</sequence>
<dbReference type="InterPro" id="IPR014851">
    <property type="entry name" value="BCS1_N"/>
</dbReference>
<keyword evidence="3" id="KW-0812">Transmembrane</keyword>
<gene>
    <name evidence="15" type="ORF">N7460_008232</name>
</gene>
<evidence type="ECO:0008006" key="17">
    <source>
        <dbReference type="Google" id="ProtNLM"/>
    </source>
</evidence>
<evidence type="ECO:0000313" key="16">
    <source>
        <dbReference type="Proteomes" id="UP001219568"/>
    </source>
</evidence>
<evidence type="ECO:0000256" key="6">
    <source>
        <dbReference type="ARBA" id="ARBA00022801"/>
    </source>
</evidence>
<evidence type="ECO:0000256" key="4">
    <source>
        <dbReference type="ARBA" id="ARBA00022741"/>
    </source>
</evidence>
<dbReference type="InterPro" id="IPR027417">
    <property type="entry name" value="P-loop_NTPase"/>
</dbReference>
<dbReference type="GO" id="GO:0005743">
    <property type="term" value="C:mitochondrial inner membrane"/>
    <property type="evidence" value="ECO:0007669"/>
    <property type="project" value="UniProtKB-SubCell"/>
</dbReference>
<dbReference type="AlphaFoldDB" id="A0AAD6N7G4"/>
<evidence type="ECO:0000256" key="2">
    <source>
        <dbReference type="ARBA" id="ARBA00007448"/>
    </source>
</evidence>
<dbReference type="Gene3D" id="3.40.50.300">
    <property type="entry name" value="P-loop containing nucleotide triphosphate hydrolases"/>
    <property type="match status" value="1"/>
</dbReference>
<feature type="domain" description="AAA+ ATPase" evidence="13">
    <location>
        <begin position="243"/>
        <end position="376"/>
    </location>
</feature>
<keyword evidence="10" id="KW-0472">Membrane</keyword>
<comment type="similarity">
    <text evidence="2">Belongs to the AAA ATPase family. BCS1 subfamily.</text>
</comment>
<dbReference type="InterPro" id="IPR003959">
    <property type="entry name" value="ATPase_AAA_core"/>
</dbReference>
<dbReference type="PROSITE" id="PS00674">
    <property type="entry name" value="AAA"/>
    <property type="match status" value="1"/>
</dbReference>
<dbReference type="SMART" id="SM01024">
    <property type="entry name" value="BCS1_N"/>
    <property type="match status" value="1"/>
</dbReference>
<dbReference type="Pfam" id="PF25426">
    <property type="entry name" value="AAA_lid_BCS1"/>
    <property type="match status" value="1"/>
</dbReference>
<name>A0AAD6N7G4_PENCN</name>
<accession>A0AAD6N7G4</accession>
<dbReference type="InterPro" id="IPR003593">
    <property type="entry name" value="AAA+_ATPase"/>
</dbReference>
<proteinExistence type="inferred from homology"/>
<keyword evidence="5" id="KW-0999">Mitochondrion inner membrane</keyword>
<protein>
    <recommendedName>
        <fullName evidence="17">Mitochondrial chaperone BCS1</fullName>
    </recommendedName>
</protein>
<evidence type="ECO:0000256" key="3">
    <source>
        <dbReference type="ARBA" id="ARBA00022692"/>
    </source>
</evidence>
<dbReference type="Pfam" id="PF00004">
    <property type="entry name" value="AAA"/>
    <property type="match status" value="1"/>
</dbReference>
<evidence type="ECO:0000256" key="9">
    <source>
        <dbReference type="ARBA" id="ARBA00023128"/>
    </source>
</evidence>
<dbReference type="SUPFAM" id="SSF52540">
    <property type="entry name" value="P-loop containing nucleoside triphosphate hydrolases"/>
    <property type="match status" value="1"/>
</dbReference>
<evidence type="ECO:0000256" key="10">
    <source>
        <dbReference type="ARBA" id="ARBA00023136"/>
    </source>
</evidence>
<evidence type="ECO:0000313" key="15">
    <source>
        <dbReference type="EMBL" id="KAJ6038461.1"/>
    </source>
</evidence>
<dbReference type="CDD" id="cd19510">
    <property type="entry name" value="RecA-like_BCS1"/>
    <property type="match status" value="1"/>
</dbReference>
<evidence type="ECO:0000259" key="14">
    <source>
        <dbReference type="SMART" id="SM01024"/>
    </source>
</evidence>
<dbReference type="Pfam" id="PF08740">
    <property type="entry name" value="BCS1_N"/>
    <property type="match status" value="1"/>
</dbReference>
<evidence type="ECO:0000256" key="1">
    <source>
        <dbReference type="ARBA" id="ARBA00004434"/>
    </source>
</evidence>
<feature type="domain" description="BCS1 N-terminal" evidence="14">
    <location>
        <begin position="47"/>
        <end position="210"/>
    </location>
</feature>
<keyword evidence="6" id="KW-0378">Hydrolase</keyword>
<comment type="subcellular location">
    <subcellularLocation>
        <location evidence="1">Mitochondrion inner membrane</location>
        <topology evidence="1">Single-pass membrane protein</topology>
    </subcellularLocation>
</comment>
<keyword evidence="7 12" id="KW-0067">ATP-binding</keyword>
<dbReference type="InterPro" id="IPR003960">
    <property type="entry name" value="ATPase_AAA_CS"/>
</dbReference>
<keyword evidence="8" id="KW-1133">Transmembrane helix</keyword>
<dbReference type="GO" id="GO:0016887">
    <property type="term" value="F:ATP hydrolysis activity"/>
    <property type="evidence" value="ECO:0007669"/>
    <property type="project" value="InterPro"/>
</dbReference>
<dbReference type="GO" id="GO:0005524">
    <property type="term" value="F:ATP binding"/>
    <property type="evidence" value="ECO:0007669"/>
    <property type="project" value="UniProtKB-KW"/>
</dbReference>
<dbReference type="Proteomes" id="UP001219568">
    <property type="component" value="Unassembled WGS sequence"/>
</dbReference>
<dbReference type="InterPro" id="IPR057495">
    <property type="entry name" value="AAA_lid_BCS1"/>
</dbReference>
<evidence type="ECO:0000259" key="13">
    <source>
        <dbReference type="SMART" id="SM00382"/>
    </source>
</evidence>
<keyword evidence="4 12" id="KW-0547">Nucleotide-binding</keyword>
<keyword evidence="16" id="KW-1185">Reference proteome</keyword>
<evidence type="ECO:0000256" key="11">
    <source>
        <dbReference type="ARBA" id="ARBA00048778"/>
    </source>
</evidence>
<reference evidence="15" key="2">
    <citation type="submission" date="2023-01" db="EMBL/GenBank/DDBJ databases">
        <authorList>
            <person name="Petersen C."/>
        </authorList>
    </citation>
    <scope>NUCLEOTIDE SEQUENCE</scope>
    <source>
        <strain evidence="15">IBT 15450</strain>
    </source>
</reference>
<organism evidence="15 16">
    <name type="scientific">Penicillium canescens</name>
    <dbReference type="NCBI Taxonomy" id="5083"/>
    <lineage>
        <taxon>Eukaryota</taxon>
        <taxon>Fungi</taxon>
        <taxon>Dikarya</taxon>
        <taxon>Ascomycota</taxon>
        <taxon>Pezizomycotina</taxon>
        <taxon>Eurotiomycetes</taxon>
        <taxon>Eurotiomycetidae</taxon>
        <taxon>Eurotiales</taxon>
        <taxon>Aspergillaceae</taxon>
        <taxon>Penicillium</taxon>
    </lineage>
</organism>
<dbReference type="SMART" id="SM00382">
    <property type="entry name" value="AAA"/>
    <property type="match status" value="1"/>
</dbReference>
<dbReference type="PANTHER" id="PTHR23070">
    <property type="entry name" value="BCS1 AAA-TYPE ATPASE"/>
    <property type="match status" value="1"/>
</dbReference>
<dbReference type="InterPro" id="IPR050747">
    <property type="entry name" value="Mitochondrial_chaperone_BCS1"/>
</dbReference>
<evidence type="ECO:0000256" key="12">
    <source>
        <dbReference type="RuleBase" id="RU003651"/>
    </source>
</evidence>
<keyword evidence="9" id="KW-0496">Mitochondrion</keyword>
<evidence type="ECO:0000256" key="5">
    <source>
        <dbReference type="ARBA" id="ARBA00022792"/>
    </source>
</evidence>
<evidence type="ECO:0000256" key="7">
    <source>
        <dbReference type="ARBA" id="ARBA00022840"/>
    </source>
</evidence>